<protein>
    <submittedName>
        <fullName evidence="1">Uncharacterized protein</fullName>
    </submittedName>
</protein>
<dbReference type="SUPFAM" id="SSF48150">
    <property type="entry name" value="DNA-glycosylase"/>
    <property type="match status" value="1"/>
</dbReference>
<reference evidence="1" key="1">
    <citation type="journal article" date="2022" name="IScience">
        <title>Evolution of zygomycete secretomes and the origins of terrestrial fungal ecologies.</title>
        <authorList>
            <person name="Chang Y."/>
            <person name="Wang Y."/>
            <person name="Mondo S."/>
            <person name="Ahrendt S."/>
            <person name="Andreopoulos W."/>
            <person name="Barry K."/>
            <person name="Beard J."/>
            <person name="Benny G.L."/>
            <person name="Blankenship S."/>
            <person name="Bonito G."/>
            <person name="Cuomo C."/>
            <person name="Desiro A."/>
            <person name="Gervers K.A."/>
            <person name="Hundley H."/>
            <person name="Kuo A."/>
            <person name="LaButti K."/>
            <person name="Lang B.F."/>
            <person name="Lipzen A."/>
            <person name="O'Donnell K."/>
            <person name="Pangilinan J."/>
            <person name="Reynolds N."/>
            <person name="Sandor L."/>
            <person name="Smith M.E."/>
            <person name="Tsang A."/>
            <person name="Grigoriev I.V."/>
            <person name="Stajich J.E."/>
            <person name="Spatafora J.W."/>
        </authorList>
    </citation>
    <scope>NUCLEOTIDE SEQUENCE</scope>
    <source>
        <strain evidence="1">RSA 2281</strain>
    </source>
</reference>
<evidence type="ECO:0000313" key="2">
    <source>
        <dbReference type="Proteomes" id="UP001209540"/>
    </source>
</evidence>
<accession>A0AAD5K157</accession>
<keyword evidence="2" id="KW-1185">Reference proteome</keyword>
<dbReference type="Proteomes" id="UP001209540">
    <property type="component" value="Unassembled WGS sequence"/>
</dbReference>
<evidence type="ECO:0000313" key="1">
    <source>
        <dbReference type="EMBL" id="KAI9264227.1"/>
    </source>
</evidence>
<dbReference type="GO" id="GO:0006281">
    <property type="term" value="P:DNA repair"/>
    <property type="evidence" value="ECO:0007669"/>
    <property type="project" value="InterPro"/>
</dbReference>
<dbReference type="Gene3D" id="1.10.340.30">
    <property type="entry name" value="Hypothetical protein, domain 2"/>
    <property type="match status" value="1"/>
</dbReference>
<dbReference type="InterPro" id="IPR011257">
    <property type="entry name" value="DNA_glycosylase"/>
</dbReference>
<dbReference type="EMBL" id="JAIXMP010000012">
    <property type="protein sequence ID" value="KAI9264227.1"/>
    <property type="molecule type" value="Genomic_DNA"/>
</dbReference>
<reference evidence="1" key="2">
    <citation type="submission" date="2023-02" db="EMBL/GenBank/DDBJ databases">
        <authorList>
            <consortium name="DOE Joint Genome Institute"/>
            <person name="Mondo S.J."/>
            <person name="Chang Y."/>
            <person name="Wang Y."/>
            <person name="Ahrendt S."/>
            <person name="Andreopoulos W."/>
            <person name="Barry K."/>
            <person name="Beard J."/>
            <person name="Benny G.L."/>
            <person name="Blankenship S."/>
            <person name="Bonito G."/>
            <person name="Cuomo C."/>
            <person name="Desiro A."/>
            <person name="Gervers K.A."/>
            <person name="Hundley H."/>
            <person name="Kuo A."/>
            <person name="LaButti K."/>
            <person name="Lang B.F."/>
            <person name="Lipzen A."/>
            <person name="O'Donnell K."/>
            <person name="Pangilinan J."/>
            <person name="Reynolds N."/>
            <person name="Sandor L."/>
            <person name="Smith M.W."/>
            <person name="Tsang A."/>
            <person name="Grigoriev I.V."/>
            <person name="Stajich J.E."/>
            <person name="Spatafora J.W."/>
        </authorList>
    </citation>
    <scope>NUCLEOTIDE SEQUENCE</scope>
    <source>
        <strain evidence="1">RSA 2281</strain>
    </source>
</reference>
<sequence>MAIVKDILDLSQKFKDNDIDADKLHKMIDGEIRELLIQVKGISHWTVDMYLMMDLGHPVSVKG</sequence>
<organism evidence="1 2">
    <name type="scientific">Phascolomyces articulosus</name>
    <dbReference type="NCBI Taxonomy" id="60185"/>
    <lineage>
        <taxon>Eukaryota</taxon>
        <taxon>Fungi</taxon>
        <taxon>Fungi incertae sedis</taxon>
        <taxon>Mucoromycota</taxon>
        <taxon>Mucoromycotina</taxon>
        <taxon>Mucoromycetes</taxon>
        <taxon>Mucorales</taxon>
        <taxon>Lichtheimiaceae</taxon>
        <taxon>Phascolomyces</taxon>
    </lineage>
</organism>
<name>A0AAD5K157_9FUNG</name>
<dbReference type="GO" id="GO:0003824">
    <property type="term" value="F:catalytic activity"/>
    <property type="evidence" value="ECO:0007669"/>
    <property type="project" value="InterPro"/>
</dbReference>
<comment type="caution">
    <text evidence="1">The sequence shown here is derived from an EMBL/GenBank/DDBJ whole genome shotgun (WGS) entry which is preliminary data.</text>
</comment>
<proteinExistence type="predicted"/>
<dbReference type="AlphaFoldDB" id="A0AAD5K157"/>
<gene>
    <name evidence="1" type="ORF">BDA99DRAFT_604653</name>
</gene>